<dbReference type="Pfam" id="PF00353">
    <property type="entry name" value="HemolysinCabind"/>
    <property type="match status" value="2"/>
</dbReference>
<dbReference type="EMBL" id="JBHOMY010000030">
    <property type="protein sequence ID" value="MFC1457389.1"/>
    <property type="molecule type" value="Genomic_DNA"/>
</dbReference>
<comment type="caution">
    <text evidence="3">The sequence shown here is derived from an EMBL/GenBank/DDBJ whole genome shotgun (WGS) entry which is preliminary data.</text>
</comment>
<evidence type="ECO:0000313" key="4">
    <source>
        <dbReference type="Proteomes" id="UP001593940"/>
    </source>
</evidence>
<dbReference type="Proteomes" id="UP001593940">
    <property type="component" value="Unassembled WGS sequence"/>
</dbReference>
<keyword evidence="2" id="KW-0964">Secreted</keyword>
<accession>A0ABV6Y7Z8</accession>
<dbReference type="PRINTS" id="PR00313">
    <property type="entry name" value="CABNDNGRPT"/>
</dbReference>
<protein>
    <submittedName>
        <fullName evidence="3">Calcium-binding protein</fullName>
    </submittedName>
</protein>
<dbReference type="RefSeq" id="WP_203274597.1">
    <property type="nucleotide sequence ID" value="NZ_JAFBID010000072.1"/>
</dbReference>
<comment type="subcellular location">
    <subcellularLocation>
        <location evidence="1">Secreted</location>
    </subcellularLocation>
</comment>
<name>A0ABV6Y7Z8_9HYPH</name>
<dbReference type="InterPro" id="IPR018511">
    <property type="entry name" value="Hemolysin-typ_Ca-bd_CS"/>
</dbReference>
<sequence>MYIGEFTVIENAKGSKHADKIYGNDVRNVIKGGAGNDVIDGRSGNDALYGDAGNDKLYGGYGDDKLYGGVGNDLLSGGSGMYFLSGGAGDDIIQGGADADRLYGSSGKDKFNAYGDLGDLASFDQIFDFRKDDKIDFKSFDANPEVAGRQKMTFLGNSTGDWKLNAGKAGQFYYNTASDRLVIDANGDRVADHYIGVKGITSMKADYFLL</sequence>
<dbReference type="Gene3D" id="2.150.10.10">
    <property type="entry name" value="Serralysin-like metalloprotease, C-terminal"/>
    <property type="match status" value="2"/>
</dbReference>
<proteinExistence type="predicted"/>
<dbReference type="SUPFAM" id="SSF51120">
    <property type="entry name" value="beta-Roll"/>
    <property type="match status" value="1"/>
</dbReference>
<evidence type="ECO:0000256" key="2">
    <source>
        <dbReference type="ARBA" id="ARBA00022525"/>
    </source>
</evidence>
<dbReference type="PANTHER" id="PTHR38340">
    <property type="entry name" value="S-LAYER PROTEIN"/>
    <property type="match status" value="1"/>
</dbReference>
<organism evidence="3 4">
    <name type="scientific">Microvirga arabica</name>
    <dbReference type="NCBI Taxonomy" id="1128671"/>
    <lineage>
        <taxon>Bacteria</taxon>
        <taxon>Pseudomonadati</taxon>
        <taxon>Pseudomonadota</taxon>
        <taxon>Alphaproteobacteria</taxon>
        <taxon>Hyphomicrobiales</taxon>
        <taxon>Methylobacteriaceae</taxon>
        <taxon>Microvirga</taxon>
    </lineage>
</organism>
<dbReference type="PANTHER" id="PTHR38340:SF1">
    <property type="entry name" value="S-LAYER PROTEIN"/>
    <property type="match status" value="1"/>
</dbReference>
<keyword evidence="4" id="KW-1185">Reference proteome</keyword>
<evidence type="ECO:0000256" key="1">
    <source>
        <dbReference type="ARBA" id="ARBA00004613"/>
    </source>
</evidence>
<dbReference type="InterPro" id="IPR011049">
    <property type="entry name" value="Serralysin-like_metalloprot_C"/>
</dbReference>
<dbReference type="InterPro" id="IPR050557">
    <property type="entry name" value="RTX_toxin/Mannuronan_C5-epim"/>
</dbReference>
<dbReference type="PROSITE" id="PS00330">
    <property type="entry name" value="HEMOLYSIN_CALCIUM"/>
    <property type="match status" value="2"/>
</dbReference>
<evidence type="ECO:0000313" key="3">
    <source>
        <dbReference type="EMBL" id="MFC1457389.1"/>
    </source>
</evidence>
<dbReference type="InterPro" id="IPR001343">
    <property type="entry name" value="Hemolysn_Ca-bd"/>
</dbReference>
<gene>
    <name evidence="3" type="ORF">ACETIH_11825</name>
</gene>
<reference evidence="3 4" key="1">
    <citation type="submission" date="2024-09" db="EMBL/GenBank/DDBJ databases">
        <title>Nodulacao em especies de Leguminosae Basais da Amazonia e Caracterizacao dos Rizobios e Bacterias Associadas aos Nodulos.</title>
        <authorList>
            <person name="Jambeiro I.C.A."/>
            <person name="Lopes I.S."/>
            <person name="Aguiar E.R.G.R."/>
            <person name="Santos A.F.J."/>
            <person name="Dos Santos J.M.F."/>
            <person name="Gross E."/>
        </authorList>
    </citation>
    <scope>NUCLEOTIDE SEQUENCE [LARGE SCALE GENOMIC DNA]</scope>
    <source>
        <strain evidence="3 4">BRUESC1165</strain>
    </source>
</reference>